<dbReference type="SUPFAM" id="SSF54909">
    <property type="entry name" value="Dimeric alpha+beta barrel"/>
    <property type="match status" value="1"/>
</dbReference>
<feature type="domain" description="ABM" evidence="1">
    <location>
        <begin position="13"/>
        <end position="93"/>
    </location>
</feature>
<proteinExistence type="predicted"/>
<sequence>MNFPQTTSSGKMILIATMSVVPGKESRMAEIMAAAQAGALSDGQPNTIGYRVTRVLEPNGTPTSTFVIIEEYNGPKIGFEQHVRSPDTKAMMKAFKDEGVLAKDPALVFCDELKPKAKL</sequence>
<reference evidence="2" key="1">
    <citation type="submission" date="2020-11" db="EMBL/GenBank/DDBJ databases">
        <authorList>
            <consortium name="DOE Joint Genome Institute"/>
            <person name="Ahrendt S."/>
            <person name="Riley R."/>
            <person name="Andreopoulos W."/>
            <person name="Labutti K."/>
            <person name="Pangilinan J."/>
            <person name="Ruiz-Duenas F.J."/>
            <person name="Barrasa J.M."/>
            <person name="Sanchez-Garcia M."/>
            <person name="Camarero S."/>
            <person name="Miyauchi S."/>
            <person name="Serrano A."/>
            <person name="Linde D."/>
            <person name="Babiker R."/>
            <person name="Drula E."/>
            <person name="Ayuso-Fernandez I."/>
            <person name="Pacheco R."/>
            <person name="Padilla G."/>
            <person name="Ferreira P."/>
            <person name="Barriuso J."/>
            <person name="Kellner H."/>
            <person name="Castanera R."/>
            <person name="Alfaro M."/>
            <person name="Ramirez L."/>
            <person name="Pisabarro A.G."/>
            <person name="Kuo A."/>
            <person name="Tritt A."/>
            <person name="Lipzen A."/>
            <person name="He G."/>
            <person name="Yan M."/>
            <person name="Ng V."/>
            <person name="Cullen D."/>
            <person name="Martin F."/>
            <person name="Rosso M.-N."/>
            <person name="Henrissat B."/>
            <person name="Hibbett D."/>
            <person name="Martinez A.T."/>
            <person name="Grigoriev I.V."/>
        </authorList>
    </citation>
    <scope>NUCLEOTIDE SEQUENCE</scope>
    <source>
        <strain evidence="2">AH 40177</strain>
    </source>
</reference>
<protein>
    <recommendedName>
        <fullName evidence="1">ABM domain-containing protein</fullName>
    </recommendedName>
</protein>
<evidence type="ECO:0000313" key="2">
    <source>
        <dbReference type="EMBL" id="KAF9067153.1"/>
    </source>
</evidence>
<dbReference type="AlphaFoldDB" id="A0A9P5PPK9"/>
<gene>
    <name evidence="2" type="ORF">BDP27DRAFT_1403995</name>
</gene>
<dbReference type="InterPro" id="IPR007138">
    <property type="entry name" value="ABM_dom"/>
</dbReference>
<dbReference type="OrthoDB" id="2870864at2759"/>
<evidence type="ECO:0000259" key="1">
    <source>
        <dbReference type="Pfam" id="PF03992"/>
    </source>
</evidence>
<dbReference type="Pfam" id="PF03992">
    <property type="entry name" value="ABM"/>
    <property type="match status" value="1"/>
</dbReference>
<keyword evidence="3" id="KW-1185">Reference proteome</keyword>
<accession>A0A9P5PPK9</accession>
<dbReference type="InterPro" id="IPR011008">
    <property type="entry name" value="Dimeric_a/b-barrel"/>
</dbReference>
<dbReference type="Proteomes" id="UP000772434">
    <property type="component" value="Unassembled WGS sequence"/>
</dbReference>
<evidence type="ECO:0000313" key="3">
    <source>
        <dbReference type="Proteomes" id="UP000772434"/>
    </source>
</evidence>
<name>A0A9P5PPK9_9AGAR</name>
<dbReference type="EMBL" id="JADNRY010000077">
    <property type="protein sequence ID" value="KAF9067153.1"/>
    <property type="molecule type" value="Genomic_DNA"/>
</dbReference>
<organism evidence="2 3">
    <name type="scientific">Rhodocollybia butyracea</name>
    <dbReference type="NCBI Taxonomy" id="206335"/>
    <lineage>
        <taxon>Eukaryota</taxon>
        <taxon>Fungi</taxon>
        <taxon>Dikarya</taxon>
        <taxon>Basidiomycota</taxon>
        <taxon>Agaricomycotina</taxon>
        <taxon>Agaricomycetes</taxon>
        <taxon>Agaricomycetidae</taxon>
        <taxon>Agaricales</taxon>
        <taxon>Marasmiineae</taxon>
        <taxon>Omphalotaceae</taxon>
        <taxon>Rhodocollybia</taxon>
    </lineage>
</organism>
<comment type="caution">
    <text evidence="2">The sequence shown here is derived from an EMBL/GenBank/DDBJ whole genome shotgun (WGS) entry which is preliminary data.</text>
</comment>
<dbReference type="Gene3D" id="3.30.70.100">
    <property type="match status" value="1"/>
</dbReference>